<protein>
    <submittedName>
        <fullName evidence="1">Uncharacterized protein</fullName>
    </submittedName>
</protein>
<dbReference type="KEGG" id="smo:SELMODRAFT_408501"/>
<organism evidence="2">
    <name type="scientific">Selaginella moellendorffii</name>
    <name type="common">Spikemoss</name>
    <dbReference type="NCBI Taxonomy" id="88036"/>
    <lineage>
        <taxon>Eukaryota</taxon>
        <taxon>Viridiplantae</taxon>
        <taxon>Streptophyta</taxon>
        <taxon>Embryophyta</taxon>
        <taxon>Tracheophyta</taxon>
        <taxon>Lycopodiopsida</taxon>
        <taxon>Selaginellales</taxon>
        <taxon>Selaginellaceae</taxon>
        <taxon>Selaginella</taxon>
    </lineage>
</organism>
<gene>
    <name evidence="1" type="ORF">SELMODRAFT_408501</name>
</gene>
<dbReference type="STRING" id="88036.D8R8I1"/>
<dbReference type="InParanoid" id="D8R8I1"/>
<name>D8R8I1_SELML</name>
<evidence type="ECO:0000313" key="1">
    <source>
        <dbReference type="EMBL" id="EFJ31700.1"/>
    </source>
</evidence>
<dbReference type="AlphaFoldDB" id="D8R8I1"/>
<dbReference type="EMBL" id="GL377573">
    <property type="protein sequence ID" value="EFJ31700.1"/>
    <property type="molecule type" value="Genomic_DNA"/>
</dbReference>
<proteinExistence type="predicted"/>
<dbReference type="Gramene" id="EFJ31700">
    <property type="protein sequence ID" value="EFJ31700"/>
    <property type="gene ID" value="SELMODRAFT_408501"/>
</dbReference>
<accession>D8R8I1</accession>
<dbReference type="HOGENOM" id="CLU_1550163_0_0_1"/>
<reference evidence="1 2" key="1">
    <citation type="journal article" date="2011" name="Science">
        <title>The Selaginella genome identifies genetic changes associated with the evolution of vascular plants.</title>
        <authorList>
            <person name="Banks J.A."/>
            <person name="Nishiyama T."/>
            <person name="Hasebe M."/>
            <person name="Bowman J.L."/>
            <person name="Gribskov M."/>
            <person name="dePamphilis C."/>
            <person name="Albert V.A."/>
            <person name="Aono N."/>
            <person name="Aoyama T."/>
            <person name="Ambrose B.A."/>
            <person name="Ashton N.W."/>
            <person name="Axtell M.J."/>
            <person name="Barker E."/>
            <person name="Barker M.S."/>
            <person name="Bennetzen J.L."/>
            <person name="Bonawitz N.D."/>
            <person name="Chapple C."/>
            <person name="Cheng C."/>
            <person name="Correa L.G."/>
            <person name="Dacre M."/>
            <person name="DeBarry J."/>
            <person name="Dreyer I."/>
            <person name="Elias M."/>
            <person name="Engstrom E.M."/>
            <person name="Estelle M."/>
            <person name="Feng L."/>
            <person name="Finet C."/>
            <person name="Floyd S.K."/>
            <person name="Frommer W.B."/>
            <person name="Fujita T."/>
            <person name="Gramzow L."/>
            <person name="Gutensohn M."/>
            <person name="Harholt J."/>
            <person name="Hattori M."/>
            <person name="Heyl A."/>
            <person name="Hirai T."/>
            <person name="Hiwatashi Y."/>
            <person name="Ishikawa M."/>
            <person name="Iwata M."/>
            <person name="Karol K.G."/>
            <person name="Koehler B."/>
            <person name="Kolukisaoglu U."/>
            <person name="Kubo M."/>
            <person name="Kurata T."/>
            <person name="Lalonde S."/>
            <person name="Li K."/>
            <person name="Li Y."/>
            <person name="Litt A."/>
            <person name="Lyons E."/>
            <person name="Manning G."/>
            <person name="Maruyama T."/>
            <person name="Michael T.P."/>
            <person name="Mikami K."/>
            <person name="Miyazaki S."/>
            <person name="Morinaga S."/>
            <person name="Murata T."/>
            <person name="Mueller-Roeber B."/>
            <person name="Nelson D.R."/>
            <person name="Obara M."/>
            <person name="Oguri Y."/>
            <person name="Olmstead R.G."/>
            <person name="Onodera N."/>
            <person name="Petersen B.L."/>
            <person name="Pils B."/>
            <person name="Prigge M."/>
            <person name="Rensing S.A."/>
            <person name="Riano-Pachon D.M."/>
            <person name="Roberts A.W."/>
            <person name="Sato Y."/>
            <person name="Scheller H.V."/>
            <person name="Schulz B."/>
            <person name="Schulz C."/>
            <person name="Shakirov E.V."/>
            <person name="Shibagaki N."/>
            <person name="Shinohara N."/>
            <person name="Shippen D.E."/>
            <person name="Soerensen I."/>
            <person name="Sotooka R."/>
            <person name="Sugimoto N."/>
            <person name="Sugita M."/>
            <person name="Sumikawa N."/>
            <person name="Tanurdzic M."/>
            <person name="Theissen G."/>
            <person name="Ulvskov P."/>
            <person name="Wakazuki S."/>
            <person name="Weng J.K."/>
            <person name="Willats W.W."/>
            <person name="Wipf D."/>
            <person name="Wolf P.G."/>
            <person name="Yang L."/>
            <person name="Zimmer A.D."/>
            <person name="Zhu Q."/>
            <person name="Mitros T."/>
            <person name="Hellsten U."/>
            <person name="Loque D."/>
            <person name="Otillar R."/>
            <person name="Salamov A."/>
            <person name="Schmutz J."/>
            <person name="Shapiro H."/>
            <person name="Lindquist E."/>
            <person name="Lucas S."/>
            <person name="Rokhsar D."/>
            <person name="Grigoriev I.V."/>
        </authorList>
    </citation>
    <scope>NUCLEOTIDE SEQUENCE [LARGE SCALE GENOMIC DNA]</scope>
</reference>
<dbReference type="Proteomes" id="UP000001514">
    <property type="component" value="Unassembled WGS sequence"/>
</dbReference>
<sequence length="173" mass="20034">MRLMIRDVRNVMAARHKLKPGSLGCIYQVHLLYMIPVSNLKPEDDKTMEVDMSSQSPSKQNVLPELEILCYLIVLIYLIDQKQCKQLYLGKIRTIQLEYIMPQEKHRQFPVASGYNELFRSVADKFSATFYADKTHNLIVPDRFVKHQYLHSVISLADVAAKLHLSWATAVRN</sequence>
<keyword evidence="2" id="KW-1185">Reference proteome</keyword>
<evidence type="ECO:0000313" key="2">
    <source>
        <dbReference type="Proteomes" id="UP000001514"/>
    </source>
</evidence>